<sequence length="52" mass="6144">MKYYNTNHVRSLQGVDVEGNSLWLFNHHQNLMVLLENQTITSKPNLSFQRAR</sequence>
<dbReference type="RefSeq" id="WP_230476055.1">
    <property type="nucleotide sequence ID" value="NZ_CP072842.1"/>
</dbReference>
<dbReference type="Proteomes" id="UP000672011">
    <property type="component" value="Chromosome"/>
</dbReference>
<reference evidence="2" key="2">
    <citation type="submission" date="2021-04" db="EMBL/GenBank/DDBJ databases">
        <title>Taxonomy of Flavobacteriaceae bacterium ZY171143.</title>
        <authorList>
            <person name="Li F."/>
        </authorList>
    </citation>
    <scope>NUCLEOTIDE SEQUENCE [LARGE SCALE GENOMIC DNA]</scope>
    <source>
        <strain evidence="2">ZY171143</strain>
    </source>
</reference>
<evidence type="ECO:0000313" key="1">
    <source>
        <dbReference type="EMBL" id="QTV05414.1"/>
    </source>
</evidence>
<gene>
    <name evidence="1" type="ORF">J9309_11655</name>
</gene>
<proteinExistence type="predicted"/>
<evidence type="ECO:0000313" key="2">
    <source>
        <dbReference type="Proteomes" id="UP000672011"/>
    </source>
</evidence>
<protein>
    <submittedName>
        <fullName evidence="1">Uncharacterized protein</fullName>
    </submittedName>
</protein>
<name>A0ABX7XBX4_9FLAO</name>
<dbReference type="EMBL" id="CP072842">
    <property type="protein sequence ID" value="QTV05414.1"/>
    <property type="molecule type" value="Genomic_DNA"/>
</dbReference>
<reference evidence="1 2" key="1">
    <citation type="journal article" date="2021" name="Int. J. Syst. Evol. Microbiol.">
        <title>Faecalibacter bovis sp. nov., isolated from cow faeces.</title>
        <authorList>
            <person name="Li F."/>
            <person name="Zhao W."/>
            <person name="Hong Q."/>
            <person name="Shao Q."/>
            <person name="Song J."/>
            <person name="Yang S."/>
        </authorList>
    </citation>
    <scope>NUCLEOTIDE SEQUENCE [LARGE SCALE GENOMIC DNA]</scope>
    <source>
        <strain evidence="1 2">ZY171143</strain>
    </source>
</reference>
<accession>A0ABX7XBX4</accession>
<keyword evidence="2" id="KW-1185">Reference proteome</keyword>
<organism evidence="1 2">
    <name type="scientific">Faecalibacter bovis</name>
    <dbReference type="NCBI Taxonomy" id="2898187"/>
    <lineage>
        <taxon>Bacteria</taxon>
        <taxon>Pseudomonadati</taxon>
        <taxon>Bacteroidota</taxon>
        <taxon>Flavobacteriia</taxon>
        <taxon>Flavobacteriales</taxon>
        <taxon>Weeksellaceae</taxon>
        <taxon>Faecalibacter</taxon>
    </lineage>
</organism>